<dbReference type="Proteomes" id="UP000434850">
    <property type="component" value="Unassembled WGS sequence"/>
</dbReference>
<reference evidence="1 2" key="1">
    <citation type="submission" date="2019-12" db="EMBL/GenBank/DDBJ databases">
        <title>Mucilaginibacter sp. HME9299 genome sequencing and assembly.</title>
        <authorList>
            <person name="Kang H."/>
            <person name="Kim H."/>
            <person name="Joh K."/>
        </authorList>
    </citation>
    <scope>NUCLEOTIDE SEQUENCE [LARGE SCALE GENOMIC DNA]</scope>
    <source>
        <strain evidence="1 2">HME9299</strain>
    </source>
</reference>
<proteinExistence type="predicted"/>
<name>A0A6I4I789_9SPHI</name>
<evidence type="ECO:0000313" key="2">
    <source>
        <dbReference type="Proteomes" id="UP000434850"/>
    </source>
</evidence>
<gene>
    <name evidence="1" type="ORF">GO816_06385</name>
</gene>
<dbReference type="OrthoDB" id="766893at2"/>
<comment type="caution">
    <text evidence="1">The sequence shown here is derived from an EMBL/GenBank/DDBJ whole genome shotgun (WGS) entry which is preliminary data.</text>
</comment>
<accession>A0A6I4I789</accession>
<organism evidence="1 2">
    <name type="scientific">Mucilaginibacter aquatilis</name>
    <dbReference type="NCBI Taxonomy" id="1517760"/>
    <lineage>
        <taxon>Bacteria</taxon>
        <taxon>Pseudomonadati</taxon>
        <taxon>Bacteroidota</taxon>
        <taxon>Sphingobacteriia</taxon>
        <taxon>Sphingobacteriales</taxon>
        <taxon>Sphingobacteriaceae</taxon>
        <taxon>Mucilaginibacter</taxon>
    </lineage>
</organism>
<sequence>MKNLKIILLAIFGMMLLNSCKKDKIEVNETKIYEQMHNKITSDTTPDYISTWQVTLNPDGSGNVVPGGDIVYPGRYEIKGSLLRVKSGNETFEFDILSDTEIKEKKYGALLQLRQK</sequence>
<evidence type="ECO:0000313" key="1">
    <source>
        <dbReference type="EMBL" id="MVN90747.1"/>
    </source>
</evidence>
<dbReference type="AlphaFoldDB" id="A0A6I4I789"/>
<protein>
    <submittedName>
        <fullName evidence="1">Uncharacterized protein</fullName>
    </submittedName>
</protein>
<dbReference type="EMBL" id="WQLA01000002">
    <property type="protein sequence ID" value="MVN90747.1"/>
    <property type="molecule type" value="Genomic_DNA"/>
</dbReference>
<keyword evidence="2" id="KW-1185">Reference proteome</keyword>
<dbReference type="RefSeq" id="WP_157540519.1">
    <property type="nucleotide sequence ID" value="NZ_WQLA01000002.1"/>
</dbReference>